<dbReference type="Gene3D" id="2.70.130.10">
    <property type="entry name" value="Mannose-6-phosphate receptor binding domain"/>
    <property type="match status" value="1"/>
</dbReference>
<dbReference type="Proteomes" id="UP000053477">
    <property type="component" value="Unassembled WGS sequence"/>
</dbReference>
<organism evidence="12 13">
    <name type="scientific">Schizopora paradoxa</name>
    <dbReference type="NCBI Taxonomy" id="27342"/>
    <lineage>
        <taxon>Eukaryota</taxon>
        <taxon>Fungi</taxon>
        <taxon>Dikarya</taxon>
        <taxon>Basidiomycota</taxon>
        <taxon>Agaricomycotina</taxon>
        <taxon>Agaricomycetes</taxon>
        <taxon>Hymenochaetales</taxon>
        <taxon>Schizoporaceae</taxon>
        <taxon>Schizopora</taxon>
    </lineage>
</organism>
<feature type="region of interest" description="Disordered" evidence="8">
    <location>
        <begin position="263"/>
        <end position="411"/>
    </location>
</feature>
<dbReference type="PROSITE" id="PS51914">
    <property type="entry name" value="MRH"/>
    <property type="match status" value="1"/>
</dbReference>
<evidence type="ECO:0000256" key="2">
    <source>
        <dbReference type="ARBA" id="ARBA00022448"/>
    </source>
</evidence>
<feature type="chain" id="PRO_5005202213" evidence="10">
    <location>
        <begin position="30"/>
        <end position="411"/>
    </location>
</feature>
<evidence type="ECO:0000256" key="1">
    <source>
        <dbReference type="ARBA" id="ARBA00004308"/>
    </source>
</evidence>
<comment type="subcellular location">
    <subcellularLocation>
        <location evidence="1">Endomembrane system</location>
    </subcellularLocation>
</comment>
<keyword evidence="3 9" id="KW-0812">Transmembrane</keyword>
<name>A0A0H2RXX8_9AGAM</name>
<dbReference type="GO" id="GO:0000139">
    <property type="term" value="C:Golgi membrane"/>
    <property type="evidence" value="ECO:0007669"/>
    <property type="project" value="UniProtKB-SubCell"/>
</dbReference>
<reference evidence="12 13" key="1">
    <citation type="submission" date="2015-04" db="EMBL/GenBank/DDBJ databases">
        <title>Complete genome sequence of Schizopora paradoxa KUC8140, a cosmopolitan wood degrader in East Asia.</title>
        <authorList>
            <consortium name="DOE Joint Genome Institute"/>
            <person name="Min B."/>
            <person name="Park H."/>
            <person name="Jang Y."/>
            <person name="Kim J.-J."/>
            <person name="Kim K.H."/>
            <person name="Pangilinan J."/>
            <person name="Lipzen A."/>
            <person name="Riley R."/>
            <person name="Grigoriev I.V."/>
            <person name="Spatafora J.W."/>
            <person name="Choi I.-G."/>
        </authorList>
    </citation>
    <scope>NUCLEOTIDE SEQUENCE [LARGE SCALE GENOMIC DNA]</scope>
    <source>
        <strain evidence="12 13">KUC8140</strain>
    </source>
</reference>
<dbReference type="GO" id="GO:0038023">
    <property type="term" value="F:signaling receptor activity"/>
    <property type="evidence" value="ECO:0007669"/>
    <property type="project" value="InterPro"/>
</dbReference>
<feature type="transmembrane region" description="Helical" evidence="9">
    <location>
        <begin position="195"/>
        <end position="216"/>
    </location>
</feature>
<dbReference type="InterPro" id="IPR009011">
    <property type="entry name" value="Man6P_isomerase_rcpt-bd_dom_sf"/>
</dbReference>
<dbReference type="STRING" id="27342.A0A0H2RXX8"/>
<dbReference type="SUPFAM" id="SSF50911">
    <property type="entry name" value="Mannose 6-phosphate receptor domain"/>
    <property type="match status" value="1"/>
</dbReference>
<feature type="compositionally biased region" description="Gly residues" evidence="8">
    <location>
        <begin position="314"/>
        <end position="337"/>
    </location>
</feature>
<dbReference type="InterPro" id="IPR000479">
    <property type="entry name" value="CIMR_rpt"/>
</dbReference>
<evidence type="ECO:0000256" key="10">
    <source>
        <dbReference type="SAM" id="SignalP"/>
    </source>
</evidence>
<dbReference type="PANTHER" id="PTHR15071">
    <property type="entry name" value="MANNOSE-6-PHOSPHATE RECEPTOR FAMILY MEMBER"/>
    <property type="match status" value="1"/>
</dbReference>
<evidence type="ECO:0000256" key="6">
    <source>
        <dbReference type="ARBA" id="ARBA00023136"/>
    </source>
</evidence>
<evidence type="ECO:0000256" key="5">
    <source>
        <dbReference type="ARBA" id="ARBA00022989"/>
    </source>
</evidence>
<dbReference type="OrthoDB" id="4504960at2759"/>
<dbReference type="PANTHER" id="PTHR15071:SF0">
    <property type="entry name" value="MANNOSE 6-PHOSPHATE RECEPTOR-LIKE PROTEIN 1"/>
    <property type="match status" value="1"/>
</dbReference>
<evidence type="ECO:0000259" key="11">
    <source>
        <dbReference type="PROSITE" id="PS51914"/>
    </source>
</evidence>
<feature type="compositionally biased region" description="Acidic residues" evidence="8">
    <location>
        <begin position="352"/>
        <end position="370"/>
    </location>
</feature>
<evidence type="ECO:0000313" key="12">
    <source>
        <dbReference type="EMBL" id="KLO16447.1"/>
    </source>
</evidence>
<dbReference type="GO" id="GO:0005537">
    <property type="term" value="F:D-mannose binding"/>
    <property type="evidence" value="ECO:0007669"/>
    <property type="project" value="InterPro"/>
</dbReference>
<keyword evidence="7" id="KW-1015">Disulfide bond</keyword>
<dbReference type="InterPro" id="IPR044865">
    <property type="entry name" value="MRH_dom"/>
</dbReference>
<dbReference type="GO" id="GO:0005770">
    <property type="term" value="C:late endosome"/>
    <property type="evidence" value="ECO:0007669"/>
    <property type="project" value="TreeGrafter"/>
</dbReference>
<evidence type="ECO:0000256" key="9">
    <source>
        <dbReference type="SAM" id="Phobius"/>
    </source>
</evidence>
<feature type="compositionally biased region" description="Low complexity" evidence="8">
    <location>
        <begin position="277"/>
        <end position="286"/>
    </location>
</feature>
<feature type="signal peptide" evidence="10">
    <location>
        <begin position="1"/>
        <end position="29"/>
    </location>
</feature>
<gene>
    <name evidence="12" type="ORF">SCHPADRAFT_901538</name>
</gene>
<protein>
    <submittedName>
        <fullName evidence="12">Mannose 6-phosphate receptor domain-containing protein</fullName>
    </submittedName>
</protein>
<sequence length="411" mass="43340">MKTSRAFTLELCAALLLPFLSSPINGVVADDSAENAMDCKVESCMGNFDLSALRASTDYTFSHSHQNFTLNLCRGVVSELWNSKIENTERVGAFVRGAHGDLSIGEVNTTFHIRDNHPVLYLLNGSPCPQSSSNSDSPTLSSTAISFICDKSIEIGTPHLLASFPSEGDNACSYVLEWRTKHACAIPVSRSGWKALLTVIVIALSLLIALLALLFFQRRIALRRRSLSLSSSSYPSSSYPTGDHAWYTPTAFSSRLRDFGRAISGQDPWGDAPSHPPSSSNSDSLSTQGAGAGRMGRGWAPKFPKFGGLRLFGSSGGGGSARKPGGGGRGSGRGGVGRNARNGGFTRLPQSPEEEAAMMDNSDDDDEGEADITANGHGGGGGGVPPSLNEERAAWGAARPRGMDGGGVIRL</sequence>
<dbReference type="Pfam" id="PF00878">
    <property type="entry name" value="CIMR"/>
    <property type="match status" value="1"/>
</dbReference>
<dbReference type="GO" id="GO:0007034">
    <property type="term" value="P:vacuolar transport"/>
    <property type="evidence" value="ECO:0007669"/>
    <property type="project" value="TreeGrafter"/>
</dbReference>
<keyword evidence="2" id="KW-0813">Transport</keyword>
<keyword evidence="4 10" id="KW-0732">Signal</keyword>
<evidence type="ECO:0000256" key="3">
    <source>
        <dbReference type="ARBA" id="ARBA00022692"/>
    </source>
</evidence>
<dbReference type="InParanoid" id="A0A0H2RXX8"/>
<evidence type="ECO:0000313" key="13">
    <source>
        <dbReference type="Proteomes" id="UP000053477"/>
    </source>
</evidence>
<dbReference type="AlphaFoldDB" id="A0A0H2RXX8"/>
<evidence type="ECO:0000256" key="7">
    <source>
        <dbReference type="ARBA" id="ARBA00023157"/>
    </source>
</evidence>
<evidence type="ECO:0000256" key="8">
    <source>
        <dbReference type="SAM" id="MobiDB-lite"/>
    </source>
</evidence>
<keyword evidence="6 9" id="KW-0472">Membrane</keyword>
<feature type="domain" description="MRH" evidence="11">
    <location>
        <begin position="37"/>
        <end position="186"/>
    </location>
</feature>
<dbReference type="GO" id="GO:0010008">
    <property type="term" value="C:endosome membrane"/>
    <property type="evidence" value="ECO:0007669"/>
    <property type="project" value="UniProtKB-SubCell"/>
</dbReference>
<proteinExistence type="predicted"/>
<keyword evidence="13" id="KW-1185">Reference proteome</keyword>
<accession>A0A0H2RXX8</accession>
<evidence type="ECO:0000256" key="4">
    <source>
        <dbReference type="ARBA" id="ARBA00022729"/>
    </source>
</evidence>
<dbReference type="EMBL" id="KQ085916">
    <property type="protein sequence ID" value="KLO16447.1"/>
    <property type="molecule type" value="Genomic_DNA"/>
</dbReference>
<keyword evidence="5 9" id="KW-1133">Transmembrane helix</keyword>
<keyword evidence="12" id="KW-0675">Receptor</keyword>